<dbReference type="AlphaFoldDB" id="A0A1A0MCB3"/>
<dbReference type="InterPro" id="IPR003852">
    <property type="entry name" value="Sig_transdc_His_kinase_KdpD_N"/>
</dbReference>
<evidence type="ECO:0000313" key="5">
    <source>
        <dbReference type="EMBL" id="OBA83065.1"/>
    </source>
</evidence>
<evidence type="ECO:0000259" key="4">
    <source>
        <dbReference type="Pfam" id="PF02702"/>
    </source>
</evidence>
<dbReference type="PANTHER" id="PTHR45569:SF1">
    <property type="entry name" value="SENSOR PROTEIN KDPD"/>
    <property type="match status" value="1"/>
</dbReference>
<dbReference type="InterPro" id="IPR052023">
    <property type="entry name" value="Histidine_kinase_KdpD"/>
</dbReference>
<keyword evidence="2" id="KW-0418">Kinase</keyword>
<evidence type="ECO:0000256" key="2">
    <source>
        <dbReference type="ARBA" id="ARBA00022777"/>
    </source>
</evidence>
<dbReference type="EMBL" id="LZSF01000216">
    <property type="protein sequence ID" value="OBA83065.1"/>
    <property type="molecule type" value="Genomic_DNA"/>
</dbReference>
<keyword evidence="3" id="KW-0902">Two-component regulatory system</keyword>
<protein>
    <recommendedName>
        <fullName evidence="4">Signal transduction histidine kinase osmosensitive K+ channel sensor N-terminal domain-containing protein</fullName>
    </recommendedName>
</protein>
<evidence type="ECO:0000313" key="6">
    <source>
        <dbReference type="Proteomes" id="UP000093962"/>
    </source>
</evidence>
<proteinExistence type="predicted"/>
<dbReference type="Pfam" id="PF02702">
    <property type="entry name" value="KdpD"/>
    <property type="match status" value="1"/>
</dbReference>
<gene>
    <name evidence="5" type="ORF">A5642_26830</name>
</gene>
<dbReference type="GO" id="GO:0000155">
    <property type="term" value="F:phosphorelay sensor kinase activity"/>
    <property type="evidence" value="ECO:0007669"/>
    <property type="project" value="InterPro"/>
</dbReference>
<dbReference type="GO" id="GO:0005886">
    <property type="term" value="C:plasma membrane"/>
    <property type="evidence" value="ECO:0007669"/>
    <property type="project" value="TreeGrafter"/>
</dbReference>
<dbReference type="Proteomes" id="UP000093962">
    <property type="component" value="Unassembled WGS sequence"/>
</dbReference>
<dbReference type="Gene3D" id="3.40.50.300">
    <property type="entry name" value="P-loop containing nucleotide triphosphate hydrolases"/>
    <property type="match status" value="1"/>
</dbReference>
<evidence type="ECO:0000256" key="1">
    <source>
        <dbReference type="ARBA" id="ARBA00022679"/>
    </source>
</evidence>
<organism evidence="5 6">
    <name type="scientific">Mycolicibacterium mucogenicum</name>
    <name type="common">Mycobacterium mucogenicum</name>
    <dbReference type="NCBI Taxonomy" id="56689"/>
    <lineage>
        <taxon>Bacteria</taxon>
        <taxon>Bacillati</taxon>
        <taxon>Actinomycetota</taxon>
        <taxon>Actinomycetes</taxon>
        <taxon>Mycobacteriales</taxon>
        <taxon>Mycobacteriaceae</taxon>
        <taxon>Mycolicibacterium</taxon>
    </lineage>
</organism>
<comment type="caution">
    <text evidence="5">The sequence shown here is derived from an EMBL/GenBank/DDBJ whole genome shotgun (WGS) entry which is preliminary data.</text>
</comment>
<feature type="domain" description="Signal transduction histidine kinase osmosensitive K+ channel sensor N-terminal" evidence="4">
    <location>
        <begin position="9"/>
        <end position="69"/>
    </location>
</feature>
<name>A0A1A0MCB3_MYCMU</name>
<dbReference type="PANTHER" id="PTHR45569">
    <property type="entry name" value="SENSOR PROTEIN KDPD"/>
    <property type="match status" value="1"/>
</dbReference>
<accession>A0A1A0MCB3</accession>
<evidence type="ECO:0000256" key="3">
    <source>
        <dbReference type="ARBA" id="ARBA00023012"/>
    </source>
</evidence>
<sequence length="69" mass="7457">MGDMGTPDKRGELRIYLGAAPGVGKTFSMLGEAHRRLERGTDVVAAVVETHGRKKTAQALEGIERIPPR</sequence>
<keyword evidence="1" id="KW-0808">Transferase</keyword>
<dbReference type="InterPro" id="IPR027417">
    <property type="entry name" value="P-loop_NTPase"/>
</dbReference>
<reference evidence="5 6" key="1">
    <citation type="submission" date="2016-06" db="EMBL/GenBank/DDBJ databases">
        <authorList>
            <person name="Kjaerup R.B."/>
            <person name="Dalgaard T.S."/>
            <person name="Juul-Madsen H.R."/>
        </authorList>
    </citation>
    <scope>NUCLEOTIDE SEQUENCE [LARGE SCALE GENOMIC DNA]</scope>
    <source>
        <strain evidence="5 6">1199456.5</strain>
    </source>
</reference>